<proteinExistence type="predicted"/>
<evidence type="ECO:0008006" key="3">
    <source>
        <dbReference type="Google" id="ProtNLM"/>
    </source>
</evidence>
<sequence>MATSNFLDSGPARYLGSRKNLAGLGLGVAAVAAQLTVGLGEFWPAVVAGAYAVGALVAPGEPPLVVTLGAGASAEELERGIARIRRAAARLEPELRPRADLLLAALDEIVARWGELAGAPDQMHTVESIVGDYLPTSLRRYLDLPRRVRAEVRGGTSPQRELAGQLDLLAAESGRIRDAVYSRALDAMDDHGRFLREKFRRSDLDL</sequence>
<organism evidence="1 2">
    <name type="scientific">Myceligenerans crystallogenes</name>
    <dbReference type="NCBI Taxonomy" id="316335"/>
    <lineage>
        <taxon>Bacteria</taxon>
        <taxon>Bacillati</taxon>
        <taxon>Actinomycetota</taxon>
        <taxon>Actinomycetes</taxon>
        <taxon>Micrococcales</taxon>
        <taxon>Promicromonosporaceae</taxon>
        <taxon>Myceligenerans</taxon>
    </lineage>
</organism>
<gene>
    <name evidence="1" type="ORF">GCM10009751_09830</name>
</gene>
<dbReference type="RefSeq" id="WP_344100156.1">
    <property type="nucleotide sequence ID" value="NZ_BAAANL010000002.1"/>
</dbReference>
<name>A0ABP4ZFE7_9MICO</name>
<keyword evidence="2" id="KW-1185">Reference proteome</keyword>
<comment type="caution">
    <text evidence="1">The sequence shown here is derived from an EMBL/GenBank/DDBJ whole genome shotgun (WGS) entry which is preliminary data.</text>
</comment>
<evidence type="ECO:0000313" key="2">
    <source>
        <dbReference type="Proteomes" id="UP001501094"/>
    </source>
</evidence>
<dbReference type="EMBL" id="BAAANL010000002">
    <property type="protein sequence ID" value="GAA1855043.1"/>
    <property type="molecule type" value="Genomic_DNA"/>
</dbReference>
<reference evidence="2" key="1">
    <citation type="journal article" date="2019" name="Int. J. Syst. Evol. Microbiol.">
        <title>The Global Catalogue of Microorganisms (GCM) 10K type strain sequencing project: providing services to taxonomists for standard genome sequencing and annotation.</title>
        <authorList>
            <consortium name="The Broad Institute Genomics Platform"/>
            <consortium name="The Broad Institute Genome Sequencing Center for Infectious Disease"/>
            <person name="Wu L."/>
            <person name="Ma J."/>
        </authorList>
    </citation>
    <scope>NUCLEOTIDE SEQUENCE [LARGE SCALE GENOMIC DNA]</scope>
    <source>
        <strain evidence="2">JCM 14326</strain>
    </source>
</reference>
<dbReference type="Proteomes" id="UP001501094">
    <property type="component" value="Unassembled WGS sequence"/>
</dbReference>
<protein>
    <recommendedName>
        <fullName evidence="3">5-bromo-4-chloroindolyl phosphate hydrolysis protein</fullName>
    </recommendedName>
</protein>
<accession>A0ABP4ZFE7</accession>
<evidence type="ECO:0000313" key="1">
    <source>
        <dbReference type="EMBL" id="GAA1855043.1"/>
    </source>
</evidence>